<name>A0A8S5TEX0_9CAUD</name>
<reference evidence="1" key="1">
    <citation type="journal article" date="2021" name="Proc. Natl. Acad. Sci. U.S.A.">
        <title>A Catalog of Tens of Thousands of Viruses from Human Metagenomes Reveals Hidden Associations with Chronic Diseases.</title>
        <authorList>
            <person name="Tisza M.J."/>
            <person name="Buck C.B."/>
        </authorList>
    </citation>
    <scope>NUCLEOTIDE SEQUENCE</scope>
    <source>
        <strain evidence="1">CtbgC51</strain>
    </source>
</reference>
<organism evidence="1">
    <name type="scientific">Siphoviridae sp. ctbgC51</name>
    <dbReference type="NCBI Taxonomy" id="2827901"/>
    <lineage>
        <taxon>Viruses</taxon>
        <taxon>Duplodnaviria</taxon>
        <taxon>Heunggongvirae</taxon>
        <taxon>Uroviricota</taxon>
        <taxon>Caudoviricetes</taxon>
    </lineage>
</organism>
<accession>A0A8S5TEX0</accession>
<sequence>MQIRTAMSFASTRKSNGMRCWEGTLERLTLRSSETSHENGVCCTHFKSKECLEAGGNCAYGCKWEEAVWERVAAFEDTGWTPEMLRKLGENAWHLWDFAQAAENMTVGRLKELAEADKTGRIIAVPCKPGDKLFVLTTDSLGGIEETKCKRIMICRASDGLYAKVVAPCVYDDWGGAHWEFTEEDFGTKVFLNQEDAEKARRKNELWSKGMSFYSER</sequence>
<dbReference type="EMBL" id="BK032817">
    <property type="protein sequence ID" value="DAF61801.1"/>
    <property type="molecule type" value="Genomic_DNA"/>
</dbReference>
<proteinExistence type="predicted"/>
<protein>
    <submittedName>
        <fullName evidence="1">Uncharacterized protein</fullName>
    </submittedName>
</protein>
<evidence type="ECO:0000313" key="1">
    <source>
        <dbReference type="EMBL" id="DAF61801.1"/>
    </source>
</evidence>